<dbReference type="SUPFAM" id="SSF57850">
    <property type="entry name" value="RING/U-box"/>
    <property type="match status" value="1"/>
</dbReference>
<dbReference type="Gene3D" id="3.30.40.10">
    <property type="entry name" value="Zinc/RING finger domain, C3HC4 (zinc finger)"/>
    <property type="match status" value="1"/>
</dbReference>
<dbReference type="InterPro" id="IPR017907">
    <property type="entry name" value="Znf_RING_CS"/>
</dbReference>
<keyword evidence="1" id="KW-0479">Metal-binding</keyword>
<keyword evidence="6" id="KW-0472">Membrane</keyword>
<evidence type="ECO:0000256" key="1">
    <source>
        <dbReference type="ARBA" id="ARBA00022723"/>
    </source>
</evidence>
<name>A0A913Z7Y6_PATMI</name>
<evidence type="ECO:0000256" key="4">
    <source>
        <dbReference type="PROSITE-ProRule" id="PRU00175"/>
    </source>
</evidence>
<evidence type="ECO:0000313" key="8">
    <source>
        <dbReference type="EnsemblMetazoa" id="XP_038046965.1"/>
    </source>
</evidence>
<dbReference type="GO" id="GO:0008270">
    <property type="term" value="F:zinc ion binding"/>
    <property type="evidence" value="ECO:0007669"/>
    <property type="project" value="UniProtKB-KW"/>
</dbReference>
<dbReference type="AlphaFoldDB" id="A0A913Z7Y6"/>
<evidence type="ECO:0000259" key="7">
    <source>
        <dbReference type="PROSITE" id="PS50089"/>
    </source>
</evidence>
<feature type="transmembrane region" description="Helical" evidence="6">
    <location>
        <begin position="272"/>
        <end position="293"/>
    </location>
</feature>
<dbReference type="EnsemblMetazoa" id="XM_038191037.1">
    <property type="protein sequence ID" value="XP_038046965.1"/>
    <property type="gene ID" value="LOC119721167"/>
</dbReference>
<evidence type="ECO:0000256" key="5">
    <source>
        <dbReference type="SAM" id="MobiDB-lite"/>
    </source>
</evidence>
<sequence>MHGCRICQSASVFEAQTLRCGHQFCKECLLSLLPDSSNFSVSILPQHIAIIVCPRCHEKCEYSRVHEERHRGKAVRTGTAPSPFADEAERRRLRKRAQFIQVYKRETVQWNRKSRSRLLLEEDQFPVQHFRRKDSTSLLASHTFRRTRNKGYQPIGHGGPSCWVPRGIRADDVRAIDHVNGRFVACIIVSDPGRTTDAHAGRRTSPHADAQLPRRVGSTSPYAAATPRLEYHRSPEQGTESCPLRVSAAKFVTATGHSTVSCCSDPNTRQGIAAGMFVLLLIAIIVTTSIISAS</sequence>
<dbReference type="InterPro" id="IPR018957">
    <property type="entry name" value="Znf_C3HC4_RING-type"/>
</dbReference>
<protein>
    <recommendedName>
        <fullName evidence="7">RING-type domain-containing protein</fullName>
    </recommendedName>
</protein>
<dbReference type="PROSITE" id="PS00518">
    <property type="entry name" value="ZF_RING_1"/>
    <property type="match status" value="1"/>
</dbReference>
<dbReference type="RefSeq" id="XP_038046965.1">
    <property type="nucleotide sequence ID" value="XM_038191037.1"/>
</dbReference>
<dbReference type="Pfam" id="PF00097">
    <property type="entry name" value="zf-C3HC4"/>
    <property type="match status" value="1"/>
</dbReference>
<dbReference type="SMART" id="SM00184">
    <property type="entry name" value="RING"/>
    <property type="match status" value="1"/>
</dbReference>
<keyword evidence="2 4" id="KW-0863">Zinc-finger</keyword>
<proteinExistence type="predicted"/>
<reference evidence="8" key="1">
    <citation type="submission" date="2022-11" db="UniProtKB">
        <authorList>
            <consortium name="EnsemblMetazoa"/>
        </authorList>
    </citation>
    <scope>IDENTIFICATION</scope>
</reference>
<evidence type="ECO:0000256" key="3">
    <source>
        <dbReference type="ARBA" id="ARBA00022833"/>
    </source>
</evidence>
<dbReference type="OMA" id="RCHERCE"/>
<keyword evidence="3" id="KW-0862">Zinc</keyword>
<accession>A0A913Z7Y6</accession>
<dbReference type="InterPro" id="IPR001841">
    <property type="entry name" value="Znf_RING"/>
</dbReference>
<evidence type="ECO:0000313" key="9">
    <source>
        <dbReference type="Proteomes" id="UP000887568"/>
    </source>
</evidence>
<keyword evidence="6" id="KW-1133">Transmembrane helix</keyword>
<feature type="domain" description="RING-type" evidence="7">
    <location>
        <begin position="4"/>
        <end position="57"/>
    </location>
</feature>
<feature type="region of interest" description="Disordered" evidence="5">
    <location>
        <begin position="194"/>
        <end position="219"/>
    </location>
</feature>
<evidence type="ECO:0000256" key="2">
    <source>
        <dbReference type="ARBA" id="ARBA00022771"/>
    </source>
</evidence>
<keyword evidence="6" id="KW-0812">Transmembrane</keyword>
<dbReference type="Proteomes" id="UP000887568">
    <property type="component" value="Unplaced"/>
</dbReference>
<keyword evidence="9" id="KW-1185">Reference proteome</keyword>
<dbReference type="PROSITE" id="PS50089">
    <property type="entry name" value="ZF_RING_2"/>
    <property type="match status" value="1"/>
</dbReference>
<organism evidence="8 9">
    <name type="scientific">Patiria miniata</name>
    <name type="common">Bat star</name>
    <name type="synonym">Asterina miniata</name>
    <dbReference type="NCBI Taxonomy" id="46514"/>
    <lineage>
        <taxon>Eukaryota</taxon>
        <taxon>Metazoa</taxon>
        <taxon>Echinodermata</taxon>
        <taxon>Eleutherozoa</taxon>
        <taxon>Asterozoa</taxon>
        <taxon>Asteroidea</taxon>
        <taxon>Valvatacea</taxon>
        <taxon>Valvatida</taxon>
        <taxon>Asterinidae</taxon>
        <taxon>Patiria</taxon>
    </lineage>
</organism>
<dbReference type="InterPro" id="IPR013083">
    <property type="entry name" value="Znf_RING/FYVE/PHD"/>
</dbReference>
<dbReference type="OrthoDB" id="6270329at2759"/>
<dbReference type="GeneID" id="119721167"/>
<evidence type="ECO:0000256" key="6">
    <source>
        <dbReference type="SAM" id="Phobius"/>
    </source>
</evidence>